<accession>V4PJL2</accession>
<keyword evidence="1" id="KW-0378">Hydrolase</keyword>
<feature type="domain" description="Serine aminopeptidase S33" evidence="3">
    <location>
        <begin position="192"/>
        <end position="424"/>
    </location>
</feature>
<dbReference type="STRING" id="1121022.GCA_000376105_01695"/>
<evidence type="ECO:0000313" key="4">
    <source>
        <dbReference type="EMBL" id="ESQ94142.1"/>
    </source>
</evidence>
<dbReference type="InterPro" id="IPR022742">
    <property type="entry name" value="Hydrolase_4"/>
</dbReference>
<comment type="caution">
    <text evidence="4">The sequence shown here is derived from an EMBL/GenBank/DDBJ whole genome shotgun (WGS) entry which is preliminary data.</text>
</comment>
<feature type="signal peptide" evidence="2">
    <location>
        <begin position="1"/>
        <end position="22"/>
    </location>
</feature>
<dbReference type="SUPFAM" id="SSF53474">
    <property type="entry name" value="alpha/beta-Hydrolases"/>
    <property type="match status" value="1"/>
</dbReference>
<evidence type="ECO:0000259" key="3">
    <source>
        <dbReference type="Pfam" id="PF12146"/>
    </source>
</evidence>
<dbReference type="Proteomes" id="UP000017837">
    <property type="component" value="Unassembled WGS sequence"/>
</dbReference>
<dbReference type="RefSeq" id="WP_018081363.1">
    <property type="nucleotide sequence ID" value="NZ_AQWM01000005.1"/>
</dbReference>
<organism evidence="4 5">
    <name type="scientific">Asticcacaulis benevestitus DSM 16100 = ATCC BAA-896</name>
    <dbReference type="NCBI Taxonomy" id="1121022"/>
    <lineage>
        <taxon>Bacteria</taxon>
        <taxon>Pseudomonadati</taxon>
        <taxon>Pseudomonadota</taxon>
        <taxon>Alphaproteobacteria</taxon>
        <taxon>Caulobacterales</taxon>
        <taxon>Caulobacteraceae</taxon>
        <taxon>Asticcacaulis</taxon>
    </lineage>
</organism>
<dbReference type="AlphaFoldDB" id="V4PJL2"/>
<sequence>MKTLWVLLGVAAPLLMSTPTFAEEAAGDWGGLLMGQLHVIVHIRKDGGQYSASLESPDQGKFVLPADTVTTTPDHLAFAIAKINGSYDGKWDEAKQAWIGTWTQGQAMPLVLKRLVNGKVVAEAPKRPQEEAIMAAPRPYTSTEVTFDSVTGVRLAGAFSAPDGKGPFPAVVLIAGSGPHTRDEDVAGHKVFMVLADALNRAGVAVLRYDKRGMGQSTGDYARATTTDFAADTDAAVTWLTQRPEVDPAHIGLIGHSEGGLIAPAVAVHNPSVGFVVLMAGPGLPGDQILLMQQAAIARASGESETNIAASQKTNKSVFDMIKSAQSLEDAKTTAAAMAVEIATDRKIPLSEVQAGLAPITTPWFYEFILSDPRPNLEKVKAPVLAIDGALDMQVPPKEDLAAIKEALKNNTDVTTIELPGLNHLFQTAKTGSPSEYMEIEETLSPVALKTITDWVKAHSR</sequence>
<dbReference type="GO" id="GO:0052689">
    <property type="term" value="F:carboxylic ester hydrolase activity"/>
    <property type="evidence" value="ECO:0007669"/>
    <property type="project" value="TreeGrafter"/>
</dbReference>
<dbReference type="GO" id="GO:0006508">
    <property type="term" value="P:proteolysis"/>
    <property type="evidence" value="ECO:0007669"/>
    <property type="project" value="InterPro"/>
</dbReference>
<protein>
    <recommendedName>
        <fullName evidence="3">Serine aminopeptidase S33 domain-containing protein</fullName>
    </recommendedName>
</protein>
<dbReference type="InterPro" id="IPR002471">
    <property type="entry name" value="Pept_S9_AS"/>
</dbReference>
<dbReference type="eggNOG" id="COG1073">
    <property type="taxonomic scope" value="Bacteria"/>
</dbReference>
<reference evidence="4 5" key="1">
    <citation type="journal article" date="2014" name="Nature">
        <title>Sequential evolution of bacterial morphology by co-option of a developmental regulator.</title>
        <authorList>
            <person name="Jiang C."/>
            <person name="Brown P.J."/>
            <person name="Ducret A."/>
            <person name="Brun Y.V."/>
        </authorList>
    </citation>
    <scope>NUCLEOTIDE SEQUENCE [LARGE SCALE GENOMIC DNA]</scope>
    <source>
        <strain evidence="4 5">DSM 16100</strain>
    </source>
</reference>
<dbReference type="PROSITE" id="PS00708">
    <property type="entry name" value="PRO_ENDOPEP_SER"/>
    <property type="match status" value="1"/>
</dbReference>
<dbReference type="Gene3D" id="3.40.50.1820">
    <property type="entry name" value="alpha/beta hydrolase"/>
    <property type="match status" value="1"/>
</dbReference>
<evidence type="ECO:0000313" key="5">
    <source>
        <dbReference type="Proteomes" id="UP000017837"/>
    </source>
</evidence>
<dbReference type="EMBL" id="AWGB01000005">
    <property type="protein sequence ID" value="ESQ94142.1"/>
    <property type="molecule type" value="Genomic_DNA"/>
</dbReference>
<dbReference type="PANTHER" id="PTHR43265">
    <property type="entry name" value="ESTERASE ESTD"/>
    <property type="match status" value="1"/>
</dbReference>
<name>V4PJL2_9CAUL</name>
<dbReference type="PATRIC" id="fig|1121022.4.peg.666"/>
<evidence type="ECO:0000256" key="1">
    <source>
        <dbReference type="ARBA" id="ARBA00022801"/>
    </source>
</evidence>
<dbReference type="OrthoDB" id="9809549at2"/>
<proteinExistence type="predicted"/>
<evidence type="ECO:0000256" key="2">
    <source>
        <dbReference type="SAM" id="SignalP"/>
    </source>
</evidence>
<feature type="chain" id="PRO_5004725067" description="Serine aminopeptidase S33 domain-containing protein" evidence="2">
    <location>
        <begin position="23"/>
        <end position="461"/>
    </location>
</feature>
<keyword evidence="2" id="KW-0732">Signal</keyword>
<dbReference type="InterPro" id="IPR053145">
    <property type="entry name" value="AB_hydrolase_Est10"/>
</dbReference>
<dbReference type="Pfam" id="PF12146">
    <property type="entry name" value="Hydrolase_4"/>
    <property type="match status" value="1"/>
</dbReference>
<dbReference type="GO" id="GO:0004252">
    <property type="term" value="F:serine-type endopeptidase activity"/>
    <property type="evidence" value="ECO:0007669"/>
    <property type="project" value="InterPro"/>
</dbReference>
<dbReference type="PANTHER" id="PTHR43265:SF1">
    <property type="entry name" value="ESTERASE ESTD"/>
    <property type="match status" value="1"/>
</dbReference>
<keyword evidence="5" id="KW-1185">Reference proteome</keyword>
<dbReference type="InterPro" id="IPR029058">
    <property type="entry name" value="AB_hydrolase_fold"/>
</dbReference>
<gene>
    <name evidence="4" type="ORF">ABENE_03360</name>
</gene>